<gene>
    <name evidence="4" type="ORF">AJAP_05665</name>
</gene>
<dbReference type="EMBL" id="CP008953">
    <property type="protein sequence ID" value="AIG74052.1"/>
    <property type="molecule type" value="Genomic_DNA"/>
</dbReference>
<feature type="domain" description="FAD dependent oxidoreductase" evidence="3">
    <location>
        <begin position="9"/>
        <end position="354"/>
    </location>
</feature>
<dbReference type="HOGENOM" id="CLU_007884_4_1_11"/>
<accession>A0A075UJ00</accession>
<evidence type="ECO:0000259" key="3">
    <source>
        <dbReference type="Pfam" id="PF01266"/>
    </source>
</evidence>
<keyword evidence="1" id="KW-0560">Oxidoreductase</keyword>
<keyword evidence="5" id="KW-1185">Reference proteome</keyword>
<dbReference type="InterPro" id="IPR006076">
    <property type="entry name" value="FAD-dep_OxRdtase"/>
</dbReference>
<keyword evidence="2" id="KW-0472">Membrane</keyword>
<keyword evidence="2" id="KW-0812">Transmembrane</keyword>
<dbReference type="Gene3D" id="3.50.50.60">
    <property type="entry name" value="FAD/NAD(P)-binding domain"/>
    <property type="match status" value="1"/>
</dbReference>
<dbReference type="AlphaFoldDB" id="A0A075UJ00"/>
<dbReference type="Proteomes" id="UP000028492">
    <property type="component" value="Chromosome"/>
</dbReference>
<dbReference type="GO" id="GO:0005737">
    <property type="term" value="C:cytoplasm"/>
    <property type="evidence" value="ECO:0007669"/>
    <property type="project" value="TreeGrafter"/>
</dbReference>
<evidence type="ECO:0000256" key="1">
    <source>
        <dbReference type="ARBA" id="ARBA00023002"/>
    </source>
</evidence>
<dbReference type="SUPFAM" id="SSF51905">
    <property type="entry name" value="FAD/NAD(P)-binding domain"/>
    <property type="match status" value="1"/>
</dbReference>
<sequence length="385" mass="41172">MESLPERTDVVVIGGGIIGVACAYRLAAAGVSVLLLERHTLGAGSTAKAAGGIRSSFTTRVNIEIGLRGLAEYASFAETYGTEIDFRRDGYLYLVTDPADLPEFERCAELQNSYGVRSRLVEPAEARRFSPLIDTEGVVAALWSPDDAKATPDSAVQGYARAARGHGAVLKTGVEVVGIERDGDEITGVRTSAGFVRTDAVVCAAGAWSGRIGELAGVDLPVRPYRRQVVFTGPVADLPGRVPLTIEMPLAFYFHREGLGLAMSFCDGDGDPGFDTRYQPGEWLPKLAEIAARRVPAALGAGIRGGWAGLYEVTPDRNQIVGESVHLSRFFYATGFSGHGFQMGPAVGELVRDLYLGRVPAIDITGLDVRRFAGDRAVTREHNIV</sequence>
<protein>
    <submittedName>
        <fullName evidence="4">Sarcosine oxidase subunit beta</fullName>
    </submittedName>
</protein>
<dbReference type="KEGG" id="aja:AJAP_05665"/>
<dbReference type="PANTHER" id="PTHR13847:SF287">
    <property type="entry name" value="FAD-DEPENDENT OXIDOREDUCTASE DOMAIN-CONTAINING PROTEIN 1"/>
    <property type="match status" value="1"/>
</dbReference>
<dbReference type="Pfam" id="PF01266">
    <property type="entry name" value="DAO"/>
    <property type="match status" value="1"/>
</dbReference>
<evidence type="ECO:0000313" key="5">
    <source>
        <dbReference type="Proteomes" id="UP000028492"/>
    </source>
</evidence>
<dbReference type="RefSeq" id="WP_038508796.1">
    <property type="nucleotide sequence ID" value="NZ_CP008953.1"/>
</dbReference>
<dbReference type="GO" id="GO:0016491">
    <property type="term" value="F:oxidoreductase activity"/>
    <property type="evidence" value="ECO:0007669"/>
    <property type="project" value="UniProtKB-KW"/>
</dbReference>
<dbReference type="InterPro" id="IPR036188">
    <property type="entry name" value="FAD/NAD-bd_sf"/>
</dbReference>
<dbReference type="Gene3D" id="3.30.9.10">
    <property type="entry name" value="D-Amino Acid Oxidase, subunit A, domain 2"/>
    <property type="match status" value="1"/>
</dbReference>
<proteinExistence type="predicted"/>
<dbReference type="eggNOG" id="COG0665">
    <property type="taxonomic scope" value="Bacteria"/>
</dbReference>
<evidence type="ECO:0000256" key="2">
    <source>
        <dbReference type="SAM" id="Phobius"/>
    </source>
</evidence>
<feature type="transmembrane region" description="Helical" evidence="2">
    <location>
        <begin position="12"/>
        <end position="36"/>
    </location>
</feature>
<reference evidence="4 5" key="1">
    <citation type="journal article" date="2014" name="J. Biotechnol.">
        <title>Complete genome sequence of the actinobacterium Amycolatopsis japonica MG417-CF17(T) (=DSM 44213T) producing (S,S)-N,N'-ethylenediaminedisuccinic acid.</title>
        <authorList>
            <person name="Stegmann E."/>
            <person name="Albersmeier A."/>
            <person name="Spohn M."/>
            <person name="Gert H."/>
            <person name="Weber T."/>
            <person name="Wohlleben W."/>
            <person name="Kalinowski J."/>
            <person name="Ruckert C."/>
        </authorList>
    </citation>
    <scope>NUCLEOTIDE SEQUENCE [LARGE SCALE GENOMIC DNA]</scope>
    <source>
        <strain evidence="5">MG417-CF17 (DSM 44213)</strain>
    </source>
</reference>
<organism evidence="4 5">
    <name type="scientific">Amycolatopsis japonica</name>
    <dbReference type="NCBI Taxonomy" id="208439"/>
    <lineage>
        <taxon>Bacteria</taxon>
        <taxon>Bacillati</taxon>
        <taxon>Actinomycetota</taxon>
        <taxon>Actinomycetes</taxon>
        <taxon>Pseudonocardiales</taxon>
        <taxon>Pseudonocardiaceae</taxon>
        <taxon>Amycolatopsis</taxon>
        <taxon>Amycolatopsis japonica group</taxon>
    </lineage>
</organism>
<keyword evidence="2" id="KW-1133">Transmembrane helix</keyword>
<dbReference type="PANTHER" id="PTHR13847">
    <property type="entry name" value="SARCOSINE DEHYDROGENASE-RELATED"/>
    <property type="match status" value="1"/>
</dbReference>
<evidence type="ECO:0000313" key="4">
    <source>
        <dbReference type="EMBL" id="AIG74052.1"/>
    </source>
</evidence>
<name>A0A075UJ00_9PSEU</name>
<dbReference type="PROSITE" id="PS51257">
    <property type="entry name" value="PROKAR_LIPOPROTEIN"/>
    <property type="match status" value="1"/>
</dbReference>
<dbReference type="STRING" id="208439.AJAP_05665"/>